<evidence type="ECO:0008006" key="6">
    <source>
        <dbReference type="Google" id="ProtNLM"/>
    </source>
</evidence>
<organism evidence="4 5">
    <name type="scientific">Pontibacter toksunensis</name>
    <dbReference type="NCBI Taxonomy" id="1332631"/>
    <lineage>
        <taxon>Bacteria</taxon>
        <taxon>Pseudomonadati</taxon>
        <taxon>Bacteroidota</taxon>
        <taxon>Cytophagia</taxon>
        <taxon>Cytophagales</taxon>
        <taxon>Hymenobacteraceae</taxon>
        <taxon>Pontibacter</taxon>
    </lineage>
</organism>
<dbReference type="SUPFAM" id="SSF48452">
    <property type="entry name" value="TPR-like"/>
    <property type="match status" value="1"/>
</dbReference>
<proteinExistence type="predicted"/>
<dbReference type="InterPro" id="IPR019734">
    <property type="entry name" value="TPR_rpt"/>
</dbReference>
<keyword evidence="2" id="KW-0963">Cytoplasm</keyword>
<accession>A0ABW6BR29</accession>
<evidence type="ECO:0000313" key="5">
    <source>
        <dbReference type="Proteomes" id="UP001597641"/>
    </source>
</evidence>
<name>A0ABW6BR29_9BACT</name>
<sequence length="248" mass="27691">MSFLFAGAPMAVAGVFYSGNEQLLQQAKQLLSSYKDSEALLLYEQVLSAAPDNFEALCKASLLHCRIGDRYSSDETSKLQHYAKAKAYAQKAYDLNPVDAESNYVMALSYSCEAMASGPRNRLVGINQVKSFLDAALSSNSQHAGAWHLMGRWHFKMANLNVVEKLASKMLFGGVCDVTTNEVAAEALEKAVAYEPDNIRYYYDLACIYDEMKDKEARNNTLQKAVALTFETKDELELSRRCKIMLQQ</sequence>
<reference evidence="5" key="1">
    <citation type="journal article" date="2019" name="Int. J. Syst. Evol. Microbiol.">
        <title>The Global Catalogue of Microorganisms (GCM) 10K type strain sequencing project: providing services to taxonomists for standard genome sequencing and annotation.</title>
        <authorList>
            <consortium name="The Broad Institute Genomics Platform"/>
            <consortium name="The Broad Institute Genome Sequencing Center for Infectious Disease"/>
            <person name="Wu L."/>
            <person name="Ma J."/>
        </authorList>
    </citation>
    <scope>NUCLEOTIDE SEQUENCE [LARGE SCALE GENOMIC DNA]</scope>
    <source>
        <strain evidence="5">KCTC 23984</strain>
    </source>
</reference>
<dbReference type="EMBL" id="JBHUOX010000001">
    <property type="protein sequence ID" value="MFD2999244.1"/>
    <property type="molecule type" value="Genomic_DNA"/>
</dbReference>
<dbReference type="InterPro" id="IPR011990">
    <property type="entry name" value="TPR-like_helical_dom_sf"/>
</dbReference>
<protein>
    <recommendedName>
        <fullName evidence="6">Tetratricopeptide repeat protein</fullName>
    </recommendedName>
</protein>
<comment type="subcellular location">
    <subcellularLocation>
        <location evidence="1">Cytoplasm</location>
        <location evidence="1">Cytoskeleton</location>
    </subcellularLocation>
</comment>
<dbReference type="RefSeq" id="WP_377480452.1">
    <property type="nucleotide sequence ID" value="NZ_JBHUOX010000001.1"/>
</dbReference>
<keyword evidence="5" id="KW-1185">Reference proteome</keyword>
<dbReference type="Proteomes" id="UP001597641">
    <property type="component" value="Unassembled WGS sequence"/>
</dbReference>
<dbReference type="Gene3D" id="1.25.40.10">
    <property type="entry name" value="Tetratricopeptide repeat domain"/>
    <property type="match status" value="2"/>
</dbReference>
<gene>
    <name evidence="4" type="ORF">ACFS7Z_02640</name>
</gene>
<evidence type="ECO:0000313" key="4">
    <source>
        <dbReference type="EMBL" id="MFD2999244.1"/>
    </source>
</evidence>
<evidence type="ECO:0000256" key="3">
    <source>
        <dbReference type="ARBA" id="ARBA00023212"/>
    </source>
</evidence>
<dbReference type="Pfam" id="PF13181">
    <property type="entry name" value="TPR_8"/>
    <property type="match status" value="2"/>
</dbReference>
<keyword evidence="3" id="KW-0206">Cytoskeleton</keyword>
<evidence type="ECO:0000256" key="2">
    <source>
        <dbReference type="ARBA" id="ARBA00022490"/>
    </source>
</evidence>
<comment type="caution">
    <text evidence="4">The sequence shown here is derived from an EMBL/GenBank/DDBJ whole genome shotgun (WGS) entry which is preliminary data.</text>
</comment>
<dbReference type="PANTHER" id="PTHR16056">
    <property type="entry name" value="REGULATOR OF MICROTUBULE DYNAMICS PROTEIN"/>
    <property type="match status" value="1"/>
</dbReference>
<evidence type="ECO:0000256" key="1">
    <source>
        <dbReference type="ARBA" id="ARBA00004245"/>
    </source>
</evidence>
<dbReference type="PANTHER" id="PTHR16056:SF16">
    <property type="entry name" value="REGULATOR OF MICROTUBULE DYNAMICS PROTEIN 1"/>
    <property type="match status" value="1"/>
</dbReference>